<reference evidence="2 3" key="1">
    <citation type="submission" date="2016-10" db="EMBL/GenBank/DDBJ databases">
        <authorList>
            <person name="de Groot N.N."/>
        </authorList>
    </citation>
    <scope>NUCLEOTIDE SEQUENCE [LARGE SCALE GENOMIC DNA]</scope>
    <source>
        <strain evidence="2 3">DSM 46701</strain>
    </source>
</reference>
<protein>
    <submittedName>
        <fullName evidence="2">ABC-2 type transport system ATP-binding protein</fullName>
    </submittedName>
</protein>
<keyword evidence="2" id="KW-0067">ATP-binding</keyword>
<organism evidence="2 3">
    <name type="scientific">Lihuaxuella thermophila</name>
    <dbReference type="NCBI Taxonomy" id="1173111"/>
    <lineage>
        <taxon>Bacteria</taxon>
        <taxon>Bacillati</taxon>
        <taxon>Bacillota</taxon>
        <taxon>Bacilli</taxon>
        <taxon>Bacillales</taxon>
        <taxon>Thermoactinomycetaceae</taxon>
        <taxon>Lihuaxuella</taxon>
    </lineage>
</organism>
<dbReference type="InterPro" id="IPR027417">
    <property type="entry name" value="P-loop_NTPase"/>
</dbReference>
<gene>
    <name evidence="2" type="ORF">SAMN05444955_10392</name>
</gene>
<dbReference type="GO" id="GO:0005524">
    <property type="term" value="F:ATP binding"/>
    <property type="evidence" value="ECO:0007669"/>
    <property type="project" value="UniProtKB-KW"/>
</dbReference>
<name>A0A1H8C876_9BACL</name>
<evidence type="ECO:0000313" key="2">
    <source>
        <dbReference type="EMBL" id="SEM90478.1"/>
    </source>
</evidence>
<dbReference type="PANTHER" id="PTHR43038">
    <property type="entry name" value="ATP-BINDING CASSETTE, SUB-FAMILY H, MEMBER 1"/>
    <property type="match status" value="1"/>
</dbReference>
<dbReference type="SUPFAM" id="SSF52540">
    <property type="entry name" value="P-loop containing nucleoside triphosphate hydrolases"/>
    <property type="match status" value="1"/>
</dbReference>
<evidence type="ECO:0000313" key="3">
    <source>
        <dbReference type="Proteomes" id="UP000199695"/>
    </source>
</evidence>
<keyword evidence="2" id="KW-0547">Nucleotide-binding</keyword>
<dbReference type="STRING" id="1173111.SAMN05444955_10392"/>
<dbReference type="Gene3D" id="3.40.50.300">
    <property type="entry name" value="P-loop containing nucleotide triphosphate hydrolases"/>
    <property type="match status" value="1"/>
</dbReference>
<dbReference type="PANTHER" id="PTHR43038:SF3">
    <property type="entry name" value="ABC TRANSPORTER G FAMILY MEMBER 20 ISOFORM X1"/>
    <property type="match status" value="1"/>
</dbReference>
<dbReference type="Proteomes" id="UP000199695">
    <property type="component" value="Unassembled WGS sequence"/>
</dbReference>
<accession>A0A1H8C876</accession>
<dbReference type="AlphaFoldDB" id="A0A1H8C876"/>
<keyword evidence="3" id="KW-1185">Reference proteome</keyword>
<dbReference type="EMBL" id="FOCQ01000003">
    <property type="protein sequence ID" value="SEM90478.1"/>
    <property type="molecule type" value="Genomic_DNA"/>
</dbReference>
<evidence type="ECO:0000256" key="1">
    <source>
        <dbReference type="SAM" id="MobiDB-lite"/>
    </source>
</evidence>
<proteinExistence type="predicted"/>
<feature type="region of interest" description="Disordered" evidence="1">
    <location>
        <begin position="1"/>
        <end position="23"/>
    </location>
</feature>
<sequence>MSRQNDPHPDHVRNFASDERKGRVLGHDSMKERAEIKQRIGYMSQRFSLYPELTVEENLRYSARIYGVDNSKYRLNELICQFSLQDAAKQCVARSRNPAAGCFRFLNCAHASAVVSDEPTNVDPLTRRLFWEQLYKLTEPGMTILVNTHYMDEAERCDQIALMNKGRMVAKGTVDELKQRYAAHAGTARPTLKDIFVHVISHEGDK</sequence>